<evidence type="ECO:0000256" key="6">
    <source>
        <dbReference type="ARBA" id="ARBA00022846"/>
    </source>
</evidence>
<keyword evidence="12" id="KW-0966">Cell projection</keyword>
<reference evidence="16 17" key="1">
    <citation type="submission" date="2024-02" db="EMBL/GenBank/DDBJ databases">
        <authorList>
            <person name="Chen Y."/>
            <person name="Shah S."/>
            <person name="Dougan E. K."/>
            <person name="Thang M."/>
            <person name="Chan C."/>
        </authorList>
    </citation>
    <scope>NUCLEOTIDE SEQUENCE [LARGE SCALE GENOMIC DNA]</scope>
</reference>
<accession>A0ABP0P262</accession>
<comment type="similarity">
    <text evidence="3">Belongs to the MNS1 family.</text>
</comment>
<evidence type="ECO:0000256" key="12">
    <source>
        <dbReference type="ARBA" id="ARBA00023273"/>
    </source>
</evidence>
<dbReference type="PANTHER" id="PTHR19265">
    <property type="entry name" value="MEIOSIS-SPECIFIC NUCLEAR STRUCTURAL PROTEIN 1"/>
    <property type="match status" value="1"/>
</dbReference>
<sequence length="478" mass="58399">MLSTKRCIEQRIIKRREQEAKTAELKQRLVENNIYAGYGKSELNVEKKRRALSEGAERRELLTDYSYVKSEQDKIRRAQISMLEEQLADELSKRKAETMRHEMDRRRICDGSEELRALKERLHMAKVNKERAQQLLEIEVRKEKHRLADHSLAEHMENERLEQQELEYKLDIEKRKQRERVKVINQQQIAMKEAQREEAFKEYVKERKQVEELVAKIAEEDAKEAKARSDKQVESRVMLQQFMLEQKANQEKIEADERAENERIEQFARDKREREEQMERERQEKEKEKTRVLNAMLGKMEAKNKEAEELEILRNELHFEELQAEARRLDEMRMRKKLEDREEMKNAYLVQMRRKEEKMMRAREDEAKMRDELMKKFAEDDRLEQMAEHKRRMKVEQHKREAERLVELRREMYELARAKEKEEEESLRKFEDERKVIIEEERRRLLREHGRELKKFLPKHTLESMEDYQLLFGEADQL</sequence>
<comment type="caution">
    <text evidence="16">The sequence shown here is derived from an EMBL/GenBank/DDBJ whole genome shotgun (WGS) entry which is preliminary data.</text>
</comment>
<keyword evidence="8" id="KW-0969">Cilium</keyword>
<keyword evidence="9" id="KW-0206">Cytoskeleton</keyword>
<feature type="region of interest" description="Disordered" evidence="14">
    <location>
        <begin position="268"/>
        <end position="290"/>
    </location>
</feature>
<dbReference type="InterPro" id="IPR043597">
    <property type="entry name" value="TPH_dom"/>
</dbReference>
<evidence type="ECO:0000259" key="15">
    <source>
        <dbReference type="Pfam" id="PF13868"/>
    </source>
</evidence>
<evidence type="ECO:0000256" key="9">
    <source>
        <dbReference type="ARBA" id="ARBA00023212"/>
    </source>
</evidence>
<evidence type="ECO:0000313" key="16">
    <source>
        <dbReference type="EMBL" id="CAK9069738.1"/>
    </source>
</evidence>
<evidence type="ECO:0000256" key="2">
    <source>
        <dbReference type="ARBA" id="ARBA00004611"/>
    </source>
</evidence>
<evidence type="ECO:0000256" key="7">
    <source>
        <dbReference type="ARBA" id="ARBA00023054"/>
    </source>
</evidence>
<keyword evidence="7" id="KW-0175">Coiled coil</keyword>
<dbReference type="Proteomes" id="UP001642464">
    <property type="component" value="Unassembled WGS sequence"/>
</dbReference>
<keyword evidence="10" id="KW-0539">Nucleus</keyword>
<feature type="domain" description="Trichohyalin-plectin-homology" evidence="15">
    <location>
        <begin position="109"/>
        <end position="459"/>
    </location>
</feature>
<keyword evidence="5" id="KW-0963">Cytoplasm</keyword>
<evidence type="ECO:0000256" key="14">
    <source>
        <dbReference type="SAM" id="MobiDB-lite"/>
    </source>
</evidence>
<keyword evidence="6" id="KW-0282">Flagellum</keyword>
<protein>
    <recommendedName>
        <fullName evidence="4">Meiosis-specific nuclear structural protein 1</fullName>
    </recommendedName>
</protein>
<evidence type="ECO:0000313" key="17">
    <source>
        <dbReference type="Proteomes" id="UP001642464"/>
    </source>
</evidence>
<keyword evidence="11" id="KW-0469">Meiosis</keyword>
<keyword evidence="17" id="KW-1185">Reference proteome</keyword>
<comment type="function">
    <text evidence="13">Microtubule inner protein (MIP) part of the dynein-decorated doublet microtubules (DMTs) in cilia axoneme, which is required for motile cilia beating. May play a role in the control of meiotic division and germ cell differentiation through regulation of pairing and recombination during meiosis. Required for sperm flagella assembly. May play a role in the assembly and function of the outer dynein arm-docking complex (ODA-DC). ODA-DC mediates outer dynein arms (ODA) binding onto the axonemal doublet microtubules.</text>
</comment>
<organism evidence="16 17">
    <name type="scientific">Durusdinium trenchii</name>
    <dbReference type="NCBI Taxonomy" id="1381693"/>
    <lineage>
        <taxon>Eukaryota</taxon>
        <taxon>Sar</taxon>
        <taxon>Alveolata</taxon>
        <taxon>Dinophyceae</taxon>
        <taxon>Suessiales</taxon>
        <taxon>Symbiodiniaceae</taxon>
        <taxon>Durusdinium</taxon>
    </lineage>
</organism>
<evidence type="ECO:0000256" key="10">
    <source>
        <dbReference type="ARBA" id="ARBA00023242"/>
    </source>
</evidence>
<evidence type="ECO:0000256" key="4">
    <source>
        <dbReference type="ARBA" id="ARBA00014813"/>
    </source>
</evidence>
<evidence type="ECO:0000256" key="5">
    <source>
        <dbReference type="ARBA" id="ARBA00022490"/>
    </source>
</evidence>
<dbReference type="EMBL" id="CAXAMM010032446">
    <property type="protein sequence ID" value="CAK9069738.1"/>
    <property type="molecule type" value="Genomic_DNA"/>
</dbReference>
<evidence type="ECO:0000256" key="13">
    <source>
        <dbReference type="ARBA" id="ARBA00046114"/>
    </source>
</evidence>
<dbReference type="Pfam" id="PF13868">
    <property type="entry name" value="TPH"/>
    <property type="match status" value="1"/>
</dbReference>
<evidence type="ECO:0000256" key="8">
    <source>
        <dbReference type="ARBA" id="ARBA00023069"/>
    </source>
</evidence>
<proteinExistence type="inferred from homology"/>
<gene>
    <name evidence="16" type="ORF">SCF082_LOCUS34853</name>
</gene>
<evidence type="ECO:0000256" key="1">
    <source>
        <dbReference type="ARBA" id="ARBA00004123"/>
    </source>
</evidence>
<comment type="subcellular location">
    <subcellularLocation>
        <location evidence="2">Cytoplasm</location>
        <location evidence="2">Cytoskeleton</location>
        <location evidence="2">Flagellum axoneme</location>
    </subcellularLocation>
    <subcellularLocation>
        <location evidence="1">Nucleus</location>
    </subcellularLocation>
</comment>
<name>A0ABP0P262_9DINO</name>
<evidence type="ECO:0000256" key="11">
    <source>
        <dbReference type="ARBA" id="ARBA00023254"/>
    </source>
</evidence>
<evidence type="ECO:0000256" key="3">
    <source>
        <dbReference type="ARBA" id="ARBA00009158"/>
    </source>
</evidence>
<dbReference type="InterPro" id="IPR026504">
    <property type="entry name" value="MNS1"/>
</dbReference>
<dbReference type="PANTHER" id="PTHR19265:SF0">
    <property type="entry name" value="MEIOSIS-SPECIFIC NUCLEAR STRUCTURAL PROTEIN 1"/>
    <property type="match status" value="1"/>
</dbReference>